<keyword evidence="5 14" id="KW-0547">Nucleotide-binding</keyword>
<organism evidence="16">
    <name type="scientific">Xenopsylla cheopis</name>
    <name type="common">Oriental rat flea</name>
    <name type="synonym">Pulex cheopis</name>
    <dbReference type="NCBI Taxonomy" id="163159"/>
    <lineage>
        <taxon>Eukaryota</taxon>
        <taxon>Metazoa</taxon>
        <taxon>Ecdysozoa</taxon>
        <taxon>Arthropoda</taxon>
        <taxon>Hexapoda</taxon>
        <taxon>Insecta</taxon>
        <taxon>Pterygota</taxon>
        <taxon>Neoptera</taxon>
        <taxon>Endopterygota</taxon>
        <taxon>Siphonaptera</taxon>
        <taxon>Pulicidae</taxon>
        <taxon>Xenopsyllinae</taxon>
        <taxon>Xenopsylla</taxon>
    </lineage>
</organism>
<feature type="compositionally biased region" description="Basic and acidic residues" evidence="15">
    <location>
        <begin position="215"/>
        <end position="236"/>
    </location>
</feature>
<evidence type="ECO:0000256" key="15">
    <source>
        <dbReference type="SAM" id="MobiDB-lite"/>
    </source>
</evidence>
<dbReference type="GO" id="GO:0070183">
    <property type="term" value="P:mitochondrial tryptophanyl-tRNA aminoacylation"/>
    <property type="evidence" value="ECO:0007669"/>
    <property type="project" value="TreeGrafter"/>
</dbReference>
<evidence type="ECO:0000256" key="2">
    <source>
        <dbReference type="ARBA" id="ARBA00005594"/>
    </source>
</evidence>
<evidence type="ECO:0000256" key="3">
    <source>
        <dbReference type="ARBA" id="ARBA00013161"/>
    </source>
</evidence>
<evidence type="ECO:0000256" key="14">
    <source>
        <dbReference type="RuleBase" id="RU363036"/>
    </source>
</evidence>
<evidence type="ECO:0000256" key="13">
    <source>
        <dbReference type="ARBA" id="ARBA00080951"/>
    </source>
</evidence>
<name>A0A6M2DJC4_XENCH</name>
<accession>A0A6M2DJC4</accession>
<evidence type="ECO:0000313" key="16">
    <source>
        <dbReference type="EMBL" id="NOV46443.1"/>
    </source>
</evidence>
<dbReference type="SUPFAM" id="SSF52374">
    <property type="entry name" value="Nucleotidylyl transferase"/>
    <property type="match status" value="1"/>
</dbReference>
<dbReference type="GO" id="GO:0005524">
    <property type="term" value="F:ATP binding"/>
    <property type="evidence" value="ECO:0007669"/>
    <property type="project" value="UniProtKB-KW"/>
</dbReference>
<evidence type="ECO:0000256" key="11">
    <source>
        <dbReference type="ARBA" id="ARBA00059972"/>
    </source>
</evidence>
<dbReference type="InterPro" id="IPR002305">
    <property type="entry name" value="aa-tRNA-synth_Ic"/>
</dbReference>
<dbReference type="InterPro" id="IPR014729">
    <property type="entry name" value="Rossmann-like_a/b/a_fold"/>
</dbReference>
<evidence type="ECO:0000256" key="12">
    <source>
        <dbReference type="ARBA" id="ARBA00069760"/>
    </source>
</evidence>
<dbReference type="EC" id="6.1.1.2" evidence="3"/>
<evidence type="ECO:0000256" key="1">
    <source>
        <dbReference type="ARBA" id="ARBA00004305"/>
    </source>
</evidence>
<dbReference type="Pfam" id="PF00579">
    <property type="entry name" value="tRNA-synt_1b"/>
    <property type="match status" value="1"/>
</dbReference>
<dbReference type="GO" id="GO:0004830">
    <property type="term" value="F:tryptophan-tRNA ligase activity"/>
    <property type="evidence" value="ECO:0007669"/>
    <property type="project" value="UniProtKB-EC"/>
</dbReference>
<sequence length="364" mass="41112">MSTLVTGRLFSNIYNKVNIIGFRKCSQKVGTAKWPKRIFSGIQPTGAIHLGNYMGAVARWVEYQNDNEHITLSIVDMHSITLPQDPVHLQQNTLQMIATLIACGIDPEKSTLFLQSQVPQHSGLCWVLMCLATMARLGHLPQYKEKSSKLKEIPLGLYVYPVLQAADILLYKATHIPVGEDQVQHLQLAQDIAKTFNHRYGKTFPHPKAVVADDSSSRLKSLRDPTKKMSKSDPDPKSCILLTDGPEMIREKMKKAITDFTSELTYEPDARPAIANLITMHSLITKKEPEVLVRENKNVTTGEYKLLVAEELINLLNPIREEMNQLMSDPAYLMKIMCDLKPVDIFLYHLVGRLIKHTTPSTRN</sequence>
<dbReference type="GO" id="GO:0005759">
    <property type="term" value="C:mitochondrial matrix"/>
    <property type="evidence" value="ECO:0007669"/>
    <property type="project" value="UniProtKB-SubCell"/>
</dbReference>
<comment type="catalytic activity">
    <reaction evidence="10">
        <text>tRNA(Trp) + L-tryptophan + ATP = L-tryptophyl-tRNA(Trp) + AMP + diphosphate + H(+)</text>
        <dbReference type="Rhea" id="RHEA:24080"/>
        <dbReference type="Rhea" id="RHEA-COMP:9671"/>
        <dbReference type="Rhea" id="RHEA-COMP:9705"/>
        <dbReference type="ChEBI" id="CHEBI:15378"/>
        <dbReference type="ChEBI" id="CHEBI:30616"/>
        <dbReference type="ChEBI" id="CHEBI:33019"/>
        <dbReference type="ChEBI" id="CHEBI:57912"/>
        <dbReference type="ChEBI" id="CHEBI:78442"/>
        <dbReference type="ChEBI" id="CHEBI:78535"/>
        <dbReference type="ChEBI" id="CHEBI:456215"/>
        <dbReference type="EC" id="6.1.1.2"/>
    </reaction>
</comment>
<dbReference type="InterPro" id="IPR001412">
    <property type="entry name" value="aa-tRNA-synth_I_CS"/>
</dbReference>
<reference evidence="16" key="1">
    <citation type="submission" date="2020-03" db="EMBL/GenBank/DDBJ databases">
        <title>Transcriptomic Profiling of the Digestive Tract of the Rat Flea, Xenopsylla cheopis, Following Blood Feeding and Infection with Yersinia pestis.</title>
        <authorList>
            <person name="Bland D.M."/>
            <person name="Martens C.A."/>
            <person name="Virtaneva K."/>
            <person name="Kanakabandi K."/>
            <person name="Long D."/>
            <person name="Rosenke R."/>
            <person name="Saturday G.A."/>
            <person name="Hoyt F.H."/>
            <person name="Bruno D.P."/>
            <person name="Ribeiro J.M.C."/>
            <person name="Hinnebusch J."/>
        </authorList>
    </citation>
    <scope>NUCLEOTIDE SEQUENCE</scope>
</reference>
<keyword evidence="8 14" id="KW-0030">Aminoacyl-tRNA synthetase</keyword>
<proteinExistence type="inferred from homology"/>
<dbReference type="FunFam" id="3.40.50.620:FF:000082">
    <property type="entry name" value="MSW1p Mitochondrial tryptophanyl-tRNA synthetase"/>
    <property type="match status" value="1"/>
</dbReference>
<dbReference type="FunFam" id="1.10.240.10:FF:000002">
    <property type="entry name" value="Tryptophan--tRNA ligase"/>
    <property type="match status" value="1"/>
</dbReference>
<dbReference type="CDD" id="cd00806">
    <property type="entry name" value="TrpRS_core"/>
    <property type="match status" value="1"/>
</dbReference>
<comment type="function">
    <text evidence="11">Catalyzes the attachment of tryptophan to tRNA(Trp) in a two-step reaction: tryptophan is first activated by ATP to form Trp-AMP and then transferred to the acceptor end of tRNA(Trp).</text>
</comment>
<comment type="similarity">
    <text evidence="2 14">Belongs to the class-I aminoacyl-tRNA synthetase family.</text>
</comment>
<feature type="region of interest" description="Disordered" evidence="15">
    <location>
        <begin position="214"/>
        <end position="237"/>
    </location>
</feature>
<evidence type="ECO:0000256" key="10">
    <source>
        <dbReference type="ARBA" id="ARBA00049929"/>
    </source>
</evidence>
<comment type="subcellular location">
    <subcellularLocation>
        <location evidence="1">Mitochondrion matrix</location>
    </subcellularLocation>
</comment>
<dbReference type="PRINTS" id="PR01039">
    <property type="entry name" value="TRNASYNTHTRP"/>
</dbReference>
<evidence type="ECO:0000256" key="5">
    <source>
        <dbReference type="ARBA" id="ARBA00022741"/>
    </source>
</evidence>
<evidence type="ECO:0000256" key="6">
    <source>
        <dbReference type="ARBA" id="ARBA00022840"/>
    </source>
</evidence>
<dbReference type="InterPro" id="IPR050203">
    <property type="entry name" value="Trp-tRNA_synthetase"/>
</dbReference>
<protein>
    <recommendedName>
        <fullName evidence="12">Tryptophan--tRNA ligase, mitochondrial</fullName>
        <ecNumber evidence="3">6.1.1.2</ecNumber>
    </recommendedName>
    <alternativeName>
        <fullName evidence="13">(Mt)TrpRS</fullName>
    </alternativeName>
    <alternativeName>
        <fullName evidence="9">Tryptophanyl-tRNA synthetase</fullName>
    </alternativeName>
</protein>
<dbReference type="PROSITE" id="PS00178">
    <property type="entry name" value="AA_TRNA_LIGASE_I"/>
    <property type="match status" value="1"/>
</dbReference>
<evidence type="ECO:0000256" key="4">
    <source>
        <dbReference type="ARBA" id="ARBA00022598"/>
    </source>
</evidence>
<dbReference type="NCBIfam" id="TIGR00233">
    <property type="entry name" value="trpS"/>
    <property type="match status" value="1"/>
</dbReference>
<dbReference type="Gene3D" id="3.40.50.620">
    <property type="entry name" value="HUPs"/>
    <property type="match status" value="1"/>
</dbReference>
<evidence type="ECO:0000256" key="8">
    <source>
        <dbReference type="ARBA" id="ARBA00023146"/>
    </source>
</evidence>
<dbReference type="InterPro" id="IPR002306">
    <property type="entry name" value="Trp-tRNA-ligase"/>
</dbReference>
<evidence type="ECO:0000256" key="7">
    <source>
        <dbReference type="ARBA" id="ARBA00022917"/>
    </source>
</evidence>
<dbReference type="AlphaFoldDB" id="A0A6M2DJC4"/>
<dbReference type="EMBL" id="GIIL01002717">
    <property type="protein sequence ID" value="NOV46443.1"/>
    <property type="molecule type" value="Transcribed_RNA"/>
</dbReference>
<dbReference type="PANTHER" id="PTHR43766:SF1">
    <property type="entry name" value="TRYPTOPHAN--TRNA LIGASE, MITOCHONDRIAL"/>
    <property type="match status" value="1"/>
</dbReference>
<keyword evidence="6 14" id="KW-0067">ATP-binding</keyword>
<keyword evidence="4 14" id="KW-0436">Ligase</keyword>
<dbReference type="Gene3D" id="1.10.240.10">
    <property type="entry name" value="Tyrosyl-Transfer RNA Synthetase"/>
    <property type="match status" value="1"/>
</dbReference>
<keyword evidence="7 14" id="KW-0648">Protein biosynthesis</keyword>
<evidence type="ECO:0000256" key="9">
    <source>
        <dbReference type="ARBA" id="ARBA00030268"/>
    </source>
</evidence>
<dbReference type="PANTHER" id="PTHR43766">
    <property type="entry name" value="TRYPTOPHAN--TRNA LIGASE, MITOCHONDRIAL"/>
    <property type="match status" value="1"/>
</dbReference>